<sequence length="261" mass="27597">MPLAETAAPAAAAPASPVAAGVPAGPLPLSVVIPVRNEAPNIAPLVQEIEAALAGVPHEIVYVDDGSSDATPAALRAAAAGASVRALRHRASCGQSAAIVTGVKAARGTWIATLDGDGQNDPADIPRLLARAEAEGGAILVAGHRVTRRDSWVKRRSSRIANAVRARLLRDATPDTGCGLKVFPRALFLDLPHFDHMHRFLPALVLRQGGRVVSEPVNHRPRVRGRSNYGTLDRLAVSLFDLVGVAWLQRRWKRPVVDAAE</sequence>
<dbReference type="SUPFAM" id="SSF53448">
    <property type="entry name" value="Nucleotide-diphospho-sugar transferases"/>
    <property type="match status" value="1"/>
</dbReference>
<dbReference type="PANTHER" id="PTHR48090">
    <property type="entry name" value="UNDECAPRENYL-PHOSPHATE 4-DEOXY-4-FORMAMIDO-L-ARABINOSE TRANSFERASE-RELATED"/>
    <property type="match status" value="1"/>
</dbReference>
<dbReference type="PANTHER" id="PTHR48090:SF3">
    <property type="entry name" value="UNDECAPRENYL-PHOSPHATE 4-DEOXY-4-FORMAMIDO-L-ARABINOSE TRANSFERASE"/>
    <property type="match status" value="1"/>
</dbReference>
<dbReference type="Proteomes" id="UP001243009">
    <property type="component" value="Unassembled WGS sequence"/>
</dbReference>
<evidence type="ECO:0000256" key="1">
    <source>
        <dbReference type="ARBA" id="ARBA00022475"/>
    </source>
</evidence>
<dbReference type="InterPro" id="IPR050256">
    <property type="entry name" value="Glycosyltransferase_2"/>
</dbReference>
<gene>
    <name evidence="9" type="ORF">Q7A36_19350</name>
</gene>
<evidence type="ECO:0000256" key="3">
    <source>
        <dbReference type="ARBA" id="ARBA00022679"/>
    </source>
</evidence>
<keyword evidence="1" id="KW-1003">Cell membrane</keyword>
<organism evidence="9 10">
    <name type="scientific">Paracraurococcus lichenis</name>
    <dbReference type="NCBI Taxonomy" id="3064888"/>
    <lineage>
        <taxon>Bacteria</taxon>
        <taxon>Pseudomonadati</taxon>
        <taxon>Pseudomonadota</taxon>
        <taxon>Alphaproteobacteria</taxon>
        <taxon>Acetobacterales</taxon>
        <taxon>Roseomonadaceae</taxon>
        <taxon>Paracraurococcus</taxon>
    </lineage>
</organism>
<keyword evidence="4" id="KW-0812">Transmembrane</keyword>
<dbReference type="Pfam" id="PF00535">
    <property type="entry name" value="Glycos_transf_2"/>
    <property type="match status" value="1"/>
</dbReference>
<dbReference type="Gene3D" id="3.90.550.10">
    <property type="entry name" value="Spore Coat Polysaccharide Biosynthesis Protein SpsA, Chain A"/>
    <property type="match status" value="1"/>
</dbReference>
<evidence type="ECO:0000256" key="6">
    <source>
        <dbReference type="ARBA" id="ARBA00022989"/>
    </source>
</evidence>
<dbReference type="InterPro" id="IPR029044">
    <property type="entry name" value="Nucleotide-diphossugar_trans"/>
</dbReference>
<evidence type="ECO:0000256" key="2">
    <source>
        <dbReference type="ARBA" id="ARBA00022676"/>
    </source>
</evidence>
<evidence type="ECO:0000259" key="8">
    <source>
        <dbReference type="Pfam" id="PF00535"/>
    </source>
</evidence>
<keyword evidence="3 9" id="KW-0808">Transferase</keyword>
<dbReference type="InterPro" id="IPR001173">
    <property type="entry name" value="Glyco_trans_2-like"/>
</dbReference>
<keyword evidence="10" id="KW-1185">Reference proteome</keyword>
<keyword evidence="7" id="KW-0472">Membrane</keyword>
<evidence type="ECO:0000313" key="10">
    <source>
        <dbReference type="Proteomes" id="UP001243009"/>
    </source>
</evidence>
<evidence type="ECO:0000256" key="7">
    <source>
        <dbReference type="ARBA" id="ARBA00023136"/>
    </source>
</evidence>
<dbReference type="EC" id="2.4.-.-" evidence="9"/>
<comment type="caution">
    <text evidence="9">The sequence shown here is derived from an EMBL/GenBank/DDBJ whole genome shotgun (WGS) entry which is preliminary data.</text>
</comment>
<keyword evidence="2 9" id="KW-0328">Glycosyltransferase</keyword>
<name>A0ABT9E2Y1_9PROT</name>
<evidence type="ECO:0000313" key="9">
    <source>
        <dbReference type="EMBL" id="MDO9710518.1"/>
    </source>
</evidence>
<keyword evidence="6" id="KW-1133">Transmembrane helix</keyword>
<protein>
    <submittedName>
        <fullName evidence="9">Glycosyltransferase</fullName>
        <ecNumber evidence="9">2.4.-.-</ecNumber>
    </submittedName>
</protein>
<feature type="domain" description="Glycosyltransferase 2-like" evidence="8">
    <location>
        <begin position="30"/>
        <end position="188"/>
    </location>
</feature>
<keyword evidence="5" id="KW-0448">Lipopolysaccharide biosynthesis</keyword>
<proteinExistence type="predicted"/>
<accession>A0ABT9E2Y1</accession>
<reference evidence="9 10" key="1">
    <citation type="submission" date="2023-08" db="EMBL/GenBank/DDBJ databases">
        <title>The draft genome sequence of Paracraurococcus sp. LOR1-02.</title>
        <authorList>
            <person name="Kingkaew E."/>
            <person name="Tanasupawat S."/>
        </authorList>
    </citation>
    <scope>NUCLEOTIDE SEQUENCE [LARGE SCALE GENOMIC DNA]</scope>
    <source>
        <strain evidence="9 10">LOR1-02</strain>
    </source>
</reference>
<dbReference type="GO" id="GO:0016757">
    <property type="term" value="F:glycosyltransferase activity"/>
    <property type="evidence" value="ECO:0007669"/>
    <property type="project" value="UniProtKB-KW"/>
</dbReference>
<evidence type="ECO:0000256" key="4">
    <source>
        <dbReference type="ARBA" id="ARBA00022692"/>
    </source>
</evidence>
<dbReference type="RefSeq" id="WP_305105379.1">
    <property type="nucleotide sequence ID" value="NZ_JAUTWS010000018.1"/>
</dbReference>
<evidence type="ECO:0000256" key="5">
    <source>
        <dbReference type="ARBA" id="ARBA00022985"/>
    </source>
</evidence>
<dbReference type="EMBL" id="JAUTWS010000018">
    <property type="protein sequence ID" value="MDO9710518.1"/>
    <property type="molecule type" value="Genomic_DNA"/>
</dbReference>